<dbReference type="Gene3D" id="3.40.50.880">
    <property type="match status" value="1"/>
</dbReference>
<comment type="caution">
    <text evidence="2">The sequence shown here is derived from an EMBL/GenBank/DDBJ whole genome shotgun (WGS) entry which is preliminary data.</text>
</comment>
<keyword evidence="3" id="KW-1185">Reference proteome</keyword>
<evidence type="ECO:0000313" key="3">
    <source>
        <dbReference type="Proteomes" id="UP001597138"/>
    </source>
</evidence>
<keyword evidence="2" id="KW-0315">Glutamine amidotransferase</keyword>
<dbReference type="InterPro" id="IPR029062">
    <property type="entry name" value="Class_I_gatase-like"/>
</dbReference>
<dbReference type="RefSeq" id="WP_379816231.1">
    <property type="nucleotide sequence ID" value="NZ_JBHUDZ010000002.1"/>
</dbReference>
<reference evidence="3" key="1">
    <citation type="journal article" date="2019" name="Int. J. Syst. Evol. Microbiol.">
        <title>The Global Catalogue of Microorganisms (GCM) 10K type strain sequencing project: providing services to taxonomists for standard genome sequencing and annotation.</title>
        <authorList>
            <consortium name="The Broad Institute Genomics Platform"/>
            <consortium name="The Broad Institute Genome Sequencing Center for Infectious Disease"/>
            <person name="Wu L."/>
            <person name="Ma J."/>
        </authorList>
    </citation>
    <scope>NUCLEOTIDE SEQUENCE [LARGE SCALE GENOMIC DNA]</scope>
    <source>
        <strain evidence="3">CCUG 70865</strain>
    </source>
</reference>
<dbReference type="Pfam" id="PF00117">
    <property type="entry name" value="GATase"/>
    <property type="match status" value="1"/>
</dbReference>
<dbReference type="CDD" id="cd01741">
    <property type="entry name" value="GATase1_1"/>
    <property type="match status" value="1"/>
</dbReference>
<proteinExistence type="predicted"/>
<feature type="domain" description="Glutamine amidotransferase" evidence="1">
    <location>
        <begin position="28"/>
        <end position="185"/>
    </location>
</feature>
<dbReference type="PANTHER" id="PTHR42695:SF5">
    <property type="entry name" value="GLUTAMINE AMIDOTRANSFERASE YLR126C-RELATED"/>
    <property type="match status" value="1"/>
</dbReference>
<dbReference type="EMBL" id="JBHUDZ010000002">
    <property type="protein sequence ID" value="MFD1601798.1"/>
    <property type="molecule type" value="Genomic_DNA"/>
</dbReference>
<organism evidence="2 3">
    <name type="scientific">Flavobacterium artemisiae</name>
    <dbReference type="NCBI Taxonomy" id="2126556"/>
    <lineage>
        <taxon>Bacteria</taxon>
        <taxon>Pseudomonadati</taxon>
        <taxon>Bacteroidota</taxon>
        <taxon>Flavobacteriia</taxon>
        <taxon>Flavobacteriales</taxon>
        <taxon>Flavobacteriaceae</taxon>
        <taxon>Flavobacterium</taxon>
    </lineage>
</organism>
<sequence>MNIHIVQHEDFEAPGAYLEWAVSRNHNVTFSKVYLNQSLPETASNIDLLLIMGGPQSPDTTIEECSHFDAKAEIGLIQNAIKNNKAVVGVCLGAQLIGEAFGGSFEHSPEKEIGVFPIQLTQDGLNDPKVNHFGSELEVGHWHNDMPGLTTESKILASSKGCPRQIISYSNLVYGFQCHMELNSEVVELLIAADEDFLLTNTKHQFVQHPDKIRSFDFSEMNQKLFEFLDKLEAEYRNAAS</sequence>
<dbReference type="SUPFAM" id="SSF52317">
    <property type="entry name" value="Class I glutamine amidotransferase-like"/>
    <property type="match status" value="1"/>
</dbReference>
<accession>A0ABW4H8R1</accession>
<name>A0ABW4H8R1_9FLAO</name>
<gene>
    <name evidence="2" type="ORF">ACFSC2_03495</name>
</gene>
<dbReference type="InterPro" id="IPR017926">
    <property type="entry name" value="GATASE"/>
</dbReference>
<dbReference type="Proteomes" id="UP001597138">
    <property type="component" value="Unassembled WGS sequence"/>
</dbReference>
<dbReference type="PANTHER" id="PTHR42695">
    <property type="entry name" value="GLUTAMINE AMIDOTRANSFERASE YLR126C-RELATED"/>
    <property type="match status" value="1"/>
</dbReference>
<dbReference type="NCBIfam" id="NF006098">
    <property type="entry name" value="PRK08250.1"/>
    <property type="match status" value="1"/>
</dbReference>
<evidence type="ECO:0000259" key="1">
    <source>
        <dbReference type="Pfam" id="PF00117"/>
    </source>
</evidence>
<protein>
    <submittedName>
        <fullName evidence="2">Type 1 glutamine amidotransferase</fullName>
    </submittedName>
</protein>
<dbReference type="InterPro" id="IPR044992">
    <property type="entry name" value="ChyE-like"/>
</dbReference>
<dbReference type="PROSITE" id="PS51273">
    <property type="entry name" value="GATASE_TYPE_1"/>
    <property type="match status" value="1"/>
</dbReference>
<evidence type="ECO:0000313" key="2">
    <source>
        <dbReference type="EMBL" id="MFD1601798.1"/>
    </source>
</evidence>